<protein>
    <submittedName>
        <fullName evidence="2">Na(+) H(+) antiporter subunit G</fullName>
    </submittedName>
</protein>
<sequence length="125" mass="13549">GPRIRAVTRGPLPGGRPRRPWPLRHDRRGLRRDPNARHLHSIARGEQSRLPGSYLPPGRLGRDGRRGDHPTRGADSGLPDAHHPRLGPRYRAGRLQAGGENGGAGCRRRVRATSEPGAGVRAVGL</sequence>
<feature type="compositionally biased region" description="Basic and acidic residues" evidence="1">
    <location>
        <begin position="60"/>
        <end position="72"/>
    </location>
</feature>
<accession>A0A6J4QQI9</accession>
<feature type="non-terminal residue" evidence="2">
    <location>
        <position position="125"/>
    </location>
</feature>
<evidence type="ECO:0000313" key="2">
    <source>
        <dbReference type="EMBL" id="CAA9451968.1"/>
    </source>
</evidence>
<feature type="region of interest" description="Disordered" evidence="1">
    <location>
        <begin position="1"/>
        <end position="125"/>
    </location>
</feature>
<reference evidence="2" key="1">
    <citation type="submission" date="2020-02" db="EMBL/GenBank/DDBJ databases">
        <authorList>
            <person name="Meier V. D."/>
        </authorList>
    </citation>
    <scope>NUCLEOTIDE SEQUENCE</scope>
    <source>
        <strain evidence="2">AVDCRST_MAG58</strain>
    </source>
</reference>
<evidence type="ECO:0000256" key="1">
    <source>
        <dbReference type="SAM" id="MobiDB-lite"/>
    </source>
</evidence>
<gene>
    <name evidence="2" type="ORF">AVDCRST_MAG58-2135</name>
</gene>
<name>A0A6J4QQI9_9ACTN</name>
<proteinExistence type="predicted"/>
<feature type="non-terminal residue" evidence="2">
    <location>
        <position position="1"/>
    </location>
</feature>
<organism evidence="2">
    <name type="scientific">uncultured Rubrobacteraceae bacterium</name>
    <dbReference type="NCBI Taxonomy" id="349277"/>
    <lineage>
        <taxon>Bacteria</taxon>
        <taxon>Bacillati</taxon>
        <taxon>Actinomycetota</taxon>
        <taxon>Rubrobacteria</taxon>
        <taxon>Rubrobacterales</taxon>
        <taxon>Rubrobacteraceae</taxon>
        <taxon>environmental samples</taxon>
    </lineage>
</organism>
<feature type="compositionally biased region" description="Basic residues" evidence="1">
    <location>
        <begin position="16"/>
        <end position="30"/>
    </location>
</feature>
<dbReference type="EMBL" id="CADCVF010000024">
    <property type="protein sequence ID" value="CAA9451968.1"/>
    <property type="molecule type" value="Genomic_DNA"/>
</dbReference>
<dbReference type="AlphaFoldDB" id="A0A6J4QQI9"/>